<protein>
    <submittedName>
        <fullName evidence="1">10716_t:CDS:1</fullName>
    </submittedName>
</protein>
<evidence type="ECO:0000313" key="1">
    <source>
        <dbReference type="EMBL" id="CAG8578983.1"/>
    </source>
</evidence>
<organism evidence="1 2">
    <name type="scientific">Scutellospora calospora</name>
    <dbReference type="NCBI Taxonomy" id="85575"/>
    <lineage>
        <taxon>Eukaryota</taxon>
        <taxon>Fungi</taxon>
        <taxon>Fungi incertae sedis</taxon>
        <taxon>Mucoromycota</taxon>
        <taxon>Glomeromycotina</taxon>
        <taxon>Glomeromycetes</taxon>
        <taxon>Diversisporales</taxon>
        <taxon>Gigasporaceae</taxon>
        <taxon>Scutellospora</taxon>
    </lineage>
</organism>
<feature type="non-terminal residue" evidence="1">
    <location>
        <position position="1"/>
    </location>
</feature>
<gene>
    <name evidence="1" type="ORF">SCALOS_LOCUS6130</name>
</gene>
<keyword evidence="2" id="KW-1185">Reference proteome</keyword>
<evidence type="ECO:0000313" key="2">
    <source>
        <dbReference type="Proteomes" id="UP000789860"/>
    </source>
</evidence>
<proteinExistence type="predicted"/>
<comment type="caution">
    <text evidence="1">The sequence shown here is derived from an EMBL/GenBank/DDBJ whole genome shotgun (WGS) entry which is preliminary data.</text>
</comment>
<dbReference type="EMBL" id="CAJVPM010011146">
    <property type="protein sequence ID" value="CAG8578983.1"/>
    <property type="molecule type" value="Genomic_DNA"/>
</dbReference>
<accession>A0ACA9MBM4</accession>
<dbReference type="Proteomes" id="UP000789860">
    <property type="component" value="Unassembled WGS sequence"/>
</dbReference>
<reference evidence="1" key="1">
    <citation type="submission" date="2021-06" db="EMBL/GenBank/DDBJ databases">
        <authorList>
            <person name="Kallberg Y."/>
            <person name="Tangrot J."/>
            <person name="Rosling A."/>
        </authorList>
    </citation>
    <scope>NUCLEOTIDE SEQUENCE</scope>
    <source>
        <strain evidence="1">AU212A</strain>
    </source>
</reference>
<sequence length="262" mass="29726">EEIGGKDGMGYFIESDDFKKLNVGFALDEGIANPNDALRVFYGERVLWWINVKARGNTGHGSQFIKDTAVSKLNRIINKFMEFRTSQEQQLAICVNADGSKYKIGDVTTINLTMLNAGVQHNVIPEEAIAGFDIRISPNVNLTAFKNFIEEIVYSEPDTTIEFVQHNGAIRNTPLDESNIWWVVFRDFCKERNVIIEPEIFPATTDARYIRNGGIPALGVSYIKNTPILLHDHDERINENLFLEGIEFYKDLINHLANIQES</sequence>
<name>A0ACA9MBM4_9GLOM</name>